<dbReference type="EMBL" id="CAXAMN010001669">
    <property type="protein sequence ID" value="CAK8995623.1"/>
    <property type="molecule type" value="Genomic_DNA"/>
</dbReference>
<comment type="caution">
    <text evidence="2">The sequence shown here is derived from an EMBL/GenBank/DDBJ whole genome shotgun (WGS) entry which is preliminary data.</text>
</comment>
<evidence type="ECO:0000256" key="1">
    <source>
        <dbReference type="SAM" id="Phobius"/>
    </source>
</evidence>
<sequence>MMKVRKRNYKLFSRCLCQLDLVIGLFSFYEACTAPGLDTITWAGIFLVAYVQHLMVGKEMVDLSPQLMKILGKIVAYKAHILVLLFIIATAWTGHHDHGLKFSLMQGFQMALRFCVSLCFFDPWVSIPFNFIYFVADMFIYLFVVDQENSSMPRMGFIFLQPSLHFGAFGLKSSDGYMLSRTDASLENSDAESLVSGFRRVLRGVCDGEVLLDNRMEVAQESECLQHLIRTDEKLAGRSFKELLVEDERPRFADFIASSTRAFRMPEGEPTPPCCLRMSFGSGASATASGGVAGVAADIYHVPVPGLFGAQEPYHLIAFKEVPWMKLPVGKKLWGIYRYHQLALANLQLRFPFVFTFVFVNGALWGDGGLDRP</sequence>
<evidence type="ECO:0000313" key="2">
    <source>
        <dbReference type="EMBL" id="CAK8995623.1"/>
    </source>
</evidence>
<feature type="transmembrane region" description="Helical" evidence="1">
    <location>
        <begin position="35"/>
        <end position="54"/>
    </location>
</feature>
<name>A0ABP0HZH2_9DINO</name>
<accession>A0ABP0HZH2</accession>
<keyword evidence="3" id="KW-1185">Reference proteome</keyword>
<keyword evidence="1" id="KW-0472">Membrane</keyword>
<evidence type="ECO:0000313" key="3">
    <source>
        <dbReference type="Proteomes" id="UP001642484"/>
    </source>
</evidence>
<feature type="transmembrane region" description="Helical" evidence="1">
    <location>
        <begin position="75"/>
        <end position="95"/>
    </location>
</feature>
<organism evidence="2 3">
    <name type="scientific">Durusdinium trenchii</name>
    <dbReference type="NCBI Taxonomy" id="1381693"/>
    <lineage>
        <taxon>Eukaryota</taxon>
        <taxon>Sar</taxon>
        <taxon>Alveolata</taxon>
        <taxon>Dinophyceae</taxon>
        <taxon>Suessiales</taxon>
        <taxon>Symbiodiniaceae</taxon>
        <taxon>Durusdinium</taxon>
    </lineage>
</organism>
<proteinExistence type="predicted"/>
<gene>
    <name evidence="2" type="ORF">CCMP2556_LOCUS4098</name>
</gene>
<feature type="transmembrane region" description="Helical" evidence="1">
    <location>
        <begin position="127"/>
        <end position="145"/>
    </location>
</feature>
<feature type="transmembrane region" description="Helical" evidence="1">
    <location>
        <begin position="12"/>
        <end position="29"/>
    </location>
</feature>
<keyword evidence="1" id="KW-1133">Transmembrane helix</keyword>
<dbReference type="Proteomes" id="UP001642484">
    <property type="component" value="Unassembled WGS sequence"/>
</dbReference>
<reference evidence="2 3" key="1">
    <citation type="submission" date="2024-02" db="EMBL/GenBank/DDBJ databases">
        <authorList>
            <person name="Chen Y."/>
            <person name="Shah S."/>
            <person name="Dougan E. K."/>
            <person name="Thang M."/>
            <person name="Chan C."/>
        </authorList>
    </citation>
    <scope>NUCLEOTIDE SEQUENCE [LARGE SCALE GENOMIC DNA]</scope>
</reference>
<feature type="transmembrane region" description="Helical" evidence="1">
    <location>
        <begin position="347"/>
        <end position="366"/>
    </location>
</feature>
<protein>
    <submittedName>
        <fullName evidence="2">Uncharacterized protein</fullName>
    </submittedName>
</protein>
<keyword evidence="1" id="KW-0812">Transmembrane</keyword>